<feature type="domain" description="FZ" evidence="12">
    <location>
        <begin position="21"/>
        <end position="139"/>
    </location>
</feature>
<feature type="disulfide bond" evidence="9">
    <location>
        <begin position="34"/>
        <end position="80"/>
    </location>
</feature>
<evidence type="ECO:0000313" key="14">
    <source>
        <dbReference type="Proteomes" id="UP000829999"/>
    </source>
</evidence>
<keyword evidence="3" id="KW-0217">Developmental protein</keyword>
<comment type="subcellular location">
    <subcellularLocation>
        <location evidence="1">Membrane</location>
        <topology evidence="1">Multi-pass membrane protein</topology>
    </subcellularLocation>
</comment>
<dbReference type="InterPro" id="IPR000539">
    <property type="entry name" value="Frizzled/Smoothened_7TM"/>
</dbReference>
<feature type="transmembrane region" description="Helical" evidence="10">
    <location>
        <begin position="453"/>
        <end position="472"/>
    </location>
</feature>
<dbReference type="InterPro" id="IPR036790">
    <property type="entry name" value="Frizzled_dom_sf"/>
</dbReference>
<feature type="transmembrane region" description="Helical" evidence="10">
    <location>
        <begin position="282"/>
        <end position="305"/>
    </location>
</feature>
<feature type="transmembrane region" description="Helical" evidence="10">
    <location>
        <begin position="359"/>
        <end position="381"/>
    </location>
</feature>
<dbReference type="PROSITE" id="PS50261">
    <property type="entry name" value="G_PROTEIN_RECEP_F2_4"/>
    <property type="match status" value="1"/>
</dbReference>
<feature type="domain" description="G-protein coupled receptors family 2 profile 2" evidence="13">
    <location>
        <begin position="198"/>
        <end position="419"/>
    </location>
</feature>
<dbReference type="GO" id="GO:0016020">
    <property type="term" value="C:membrane"/>
    <property type="evidence" value="ECO:0007669"/>
    <property type="project" value="UniProtKB-SubCell"/>
</dbReference>
<dbReference type="RefSeq" id="XP_035444084.1">
    <property type="nucleotide sequence ID" value="XM_035588191.2"/>
</dbReference>
<feature type="transmembrane region" description="Helical" evidence="10">
    <location>
        <begin position="402"/>
        <end position="423"/>
    </location>
</feature>
<keyword evidence="14" id="KW-1185">Reference proteome</keyword>
<dbReference type="Proteomes" id="UP000829999">
    <property type="component" value="Chromosome 5"/>
</dbReference>
<dbReference type="PROSITE" id="PS50038">
    <property type="entry name" value="FZ"/>
    <property type="match status" value="1"/>
</dbReference>
<dbReference type="SMART" id="SM01330">
    <property type="entry name" value="Frizzled"/>
    <property type="match status" value="1"/>
</dbReference>
<gene>
    <name evidence="15" type="primary">LOC118271926</name>
</gene>
<evidence type="ECO:0000256" key="5">
    <source>
        <dbReference type="ARBA" id="ARBA00022989"/>
    </source>
</evidence>
<evidence type="ECO:0000256" key="7">
    <source>
        <dbReference type="ARBA" id="ARBA00023157"/>
    </source>
</evidence>
<evidence type="ECO:0000256" key="9">
    <source>
        <dbReference type="PROSITE-ProRule" id="PRU00090"/>
    </source>
</evidence>
<evidence type="ECO:0000256" key="11">
    <source>
        <dbReference type="SAM" id="SignalP"/>
    </source>
</evidence>
<keyword evidence="4 10" id="KW-0812">Transmembrane</keyword>
<feature type="transmembrane region" description="Helical" evidence="10">
    <location>
        <begin position="200"/>
        <end position="222"/>
    </location>
</feature>
<feature type="transmembrane region" description="Helical" evidence="10">
    <location>
        <begin position="317"/>
        <end position="339"/>
    </location>
</feature>
<dbReference type="SMART" id="SM00063">
    <property type="entry name" value="FRI"/>
    <property type="match status" value="1"/>
</dbReference>
<evidence type="ECO:0000256" key="6">
    <source>
        <dbReference type="ARBA" id="ARBA00023136"/>
    </source>
</evidence>
<comment type="similarity">
    <text evidence="2">Belongs to the G-protein coupled receptor Fz/Smo family.</text>
</comment>
<keyword evidence="8" id="KW-0675">Receptor</keyword>
<reference evidence="15" key="1">
    <citation type="submission" date="2025-08" db="UniProtKB">
        <authorList>
            <consortium name="RefSeq"/>
        </authorList>
    </citation>
    <scope>IDENTIFICATION</scope>
    <source>
        <tissue evidence="15">Whole larval tissue</tissue>
    </source>
</reference>
<dbReference type="Pfam" id="PF01392">
    <property type="entry name" value="Fz"/>
    <property type="match status" value="1"/>
</dbReference>
<dbReference type="InterPro" id="IPR015526">
    <property type="entry name" value="Frizzled/SFRP"/>
</dbReference>
<evidence type="ECO:0000259" key="13">
    <source>
        <dbReference type="PROSITE" id="PS50261"/>
    </source>
</evidence>
<keyword evidence="6 10" id="KW-0472">Membrane</keyword>
<dbReference type="GO" id="GO:0005615">
    <property type="term" value="C:extracellular space"/>
    <property type="evidence" value="ECO:0007669"/>
    <property type="project" value="TreeGrafter"/>
</dbReference>
<dbReference type="Gene3D" id="1.10.2000.10">
    <property type="entry name" value="Frizzled cysteine-rich domain"/>
    <property type="match status" value="1"/>
</dbReference>
<dbReference type="GO" id="GO:0004888">
    <property type="term" value="F:transmembrane signaling receptor activity"/>
    <property type="evidence" value="ECO:0007669"/>
    <property type="project" value="InterPro"/>
</dbReference>
<dbReference type="AlphaFoldDB" id="A0A9R0EM30"/>
<evidence type="ECO:0000313" key="15">
    <source>
        <dbReference type="RefSeq" id="XP_035444084.1"/>
    </source>
</evidence>
<dbReference type="GO" id="GO:0035567">
    <property type="term" value="P:non-canonical Wnt signaling pathway"/>
    <property type="evidence" value="ECO:0007669"/>
    <property type="project" value="TreeGrafter"/>
</dbReference>
<evidence type="ECO:0000256" key="2">
    <source>
        <dbReference type="ARBA" id="ARBA00008077"/>
    </source>
</evidence>
<evidence type="ECO:0000256" key="8">
    <source>
        <dbReference type="ARBA" id="ARBA00023170"/>
    </source>
</evidence>
<dbReference type="InterPro" id="IPR017981">
    <property type="entry name" value="GPCR_2-like_7TM"/>
</dbReference>
<dbReference type="GeneID" id="118271926"/>
<dbReference type="GO" id="GO:0060070">
    <property type="term" value="P:canonical Wnt signaling pathway"/>
    <property type="evidence" value="ECO:0007669"/>
    <property type="project" value="TreeGrafter"/>
</dbReference>
<dbReference type="OrthoDB" id="5959102at2759"/>
<evidence type="ECO:0000256" key="1">
    <source>
        <dbReference type="ARBA" id="ARBA00004141"/>
    </source>
</evidence>
<accession>A0A9R0EM30</accession>
<evidence type="ECO:0000259" key="12">
    <source>
        <dbReference type="PROSITE" id="PS50038"/>
    </source>
</evidence>
<feature type="signal peptide" evidence="11">
    <location>
        <begin position="1"/>
        <end position="16"/>
    </location>
</feature>
<evidence type="ECO:0000256" key="4">
    <source>
        <dbReference type="ARBA" id="ARBA00022692"/>
    </source>
</evidence>
<name>A0A9R0EM30_SPOFR</name>
<protein>
    <submittedName>
        <fullName evidence="15">Frizzled-10</fullName>
    </submittedName>
</protein>
<dbReference type="PANTHER" id="PTHR11309:SF99">
    <property type="entry name" value="FRIZZLED-4"/>
    <property type="match status" value="1"/>
</dbReference>
<dbReference type="Pfam" id="PF01534">
    <property type="entry name" value="Frizzled"/>
    <property type="match status" value="1"/>
</dbReference>
<dbReference type="GO" id="GO:0017147">
    <property type="term" value="F:Wnt-protein binding"/>
    <property type="evidence" value="ECO:0007669"/>
    <property type="project" value="TreeGrafter"/>
</dbReference>
<keyword evidence="7 9" id="KW-1015">Disulfide bond</keyword>
<organism evidence="14 15">
    <name type="scientific">Spodoptera frugiperda</name>
    <name type="common">Fall armyworm</name>
    <dbReference type="NCBI Taxonomy" id="7108"/>
    <lineage>
        <taxon>Eukaryota</taxon>
        <taxon>Metazoa</taxon>
        <taxon>Ecdysozoa</taxon>
        <taxon>Arthropoda</taxon>
        <taxon>Hexapoda</taxon>
        <taxon>Insecta</taxon>
        <taxon>Pterygota</taxon>
        <taxon>Neoptera</taxon>
        <taxon>Endopterygota</taxon>
        <taxon>Lepidoptera</taxon>
        <taxon>Glossata</taxon>
        <taxon>Ditrysia</taxon>
        <taxon>Noctuoidea</taxon>
        <taxon>Noctuidae</taxon>
        <taxon>Amphipyrinae</taxon>
        <taxon>Spodoptera</taxon>
    </lineage>
</organism>
<dbReference type="SUPFAM" id="SSF63501">
    <property type="entry name" value="Frizzled cysteine-rich domain"/>
    <property type="match status" value="1"/>
</dbReference>
<keyword evidence="11" id="KW-0732">Signal</keyword>
<feature type="disulfide bond" evidence="9">
    <location>
        <begin position="26"/>
        <end position="87"/>
    </location>
</feature>
<proteinExistence type="inferred from homology"/>
<feature type="chain" id="PRO_5040250455" evidence="11">
    <location>
        <begin position="17"/>
        <end position="519"/>
    </location>
</feature>
<feature type="transmembrane region" description="Helical" evidence="10">
    <location>
        <begin position="234"/>
        <end position="254"/>
    </location>
</feature>
<sequence>MARIFCFLLFVWLVSADQEEVEGGKCERIKLPLCQDLGYNWTAMPNLMGHKDQKEAENAMVSFAGILSSGCSVHARFLLCSAFAPLCSEEVSGSVSACRALCETVVDDCKEQLKQMLPSIVLDCSAFPLRADRRLCMRPPNASESSEPEPPPASRWPFHDHEIREHGCPPAHTRAPTGECWPACGQHARYSQTDKRKAEIWMNTLAWFSLLSTSFALLTFCAEPSRYRYPERPVVWMAACHAIVALAYVTRGWLGSKMVSCSGNTLAVDGLASPTCVAFFSFTYYFTLAADAWFANACVAWYLTAASEWSTEALERAAAYLHAVSWGWAGAWTAAALALRRVTADELTGTCAISDAAAAALVGVPRGALLVTSVALAIGACPGIMRVRRALDSRGARRVGRLAARAAAAGLVYLSLAALSTAARVLDARLRERRAGLALLGAGTGAGVEAGAGALWVCAGLACGVGAGAWAWSRKSAAVWRRAVCPPRKACGAPPLLRGRTVPAPCPPYYKRPLHVSRV</sequence>
<dbReference type="PRINTS" id="PR00489">
    <property type="entry name" value="FRIZZLED"/>
</dbReference>
<evidence type="ECO:0000256" key="3">
    <source>
        <dbReference type="ARBA" id="ARBA00022473"/>
    </source>
</evidence>
<dbReference type="PANTHER" id="PTHR11309">
    <property type="entry name" value="FRIZZLED"/>
    <property type="match status" value="1"/>
</dbReference>
<dbReference type="InterPro" id="IPR020067">
    <property type="entry name" value="Frizzled_dom"/>
</dbReference>
<keyword evidence="5 10" id="KW-1133">Transmembrane helix</keyword>
<evidence type="ECO:0000256" key="10">
    <source>
        <dbReference type="SAM" id="Phobius"/>
    </source>
</evidence>
<comment type="caution">
    <text evidence="9">Lacks conserved residue(s) required for the propagation of feature annotation.</text>
</comment>
<dbReference type="Gene3D" id="1.20.1070.10">
    <property type="entry name" value="Rhodopsin 7-helix transmembrane proteins"/>
    <property type="match status" value="1"/>
</dbReference>
<feature type="disulfide bond" evidence="9">
    <location>
        <begin position="71"/>
        <end position="109"/>
    </location>
</feature>